<dbReference type="InterPro" id="IPR024320">
    <property type="entry name" value="LPG_synthase_C"/>
</dbReference>
<dbReference type="InterPro" id="IPR036527">
    <property type="entry name" value="SCP2_sterol-bd_dom_sf"/>
</dbReference>
<dbReference type="EMBL" id="CACRUA010000007">
    <property type="protein sequence ID" value="VYT77520.1"/>
    <property type="molecule type" value="Genomic_DNA"/>
</dbReference>
<accession>A0A6N2ZIF7</accession>
<dbReference type="InterPro" id="IPR016732">
    <property type="entry name" value="UCP018688"/>
</dbReference>
<reference evidence="2" key="1">
    <citation type="submission" date="2019-11" db="EMBL/GenBank/DDBJ databases">
        <authorList>
            <person name="Feng L."/>
        </authorList>
    </citation>
    <scope>NUCLEOTIDE SEQUENCE</scope>
    <source>
        <strain evidence="2">CsymbiosumLFYP84</strain>
    </source>
</reference>
<dbReference type="Gene3D" id="3.40.630.30">
    <property type="match status" value="3"/>
</dbReference>
<dbReference type="AlphaFoldDB" id="A0A6N2ZIF7"/>
<gene>
    <name evidence="2" type="ORF">CSLFYP84_00546</name>
</gene>
<organism evidence="2">
    <name type="scientific">Clostridium symbiosum</name>
    <name type="common">Bacteroides symbiosus</name>
    <dbReference type="NCBI Taxonomy" id="1512"/>
    <lineage>
        <taxon>Bacteria</taxon>
        <taxon>Bacillati</taxon>
        <taxon>Bacillota</taxon>
        <taxon>Clostridia</taxon>
        <taxon>Lachnospirales</taxon>
        <taxon>Lachnospiraceae</taxon>
        <taxon>Otoolea</taxon>
    </lineage>
</organism>
<evidence type="ECO:0000259" key="1">
    <source>
        <dbReference type="Pfam" id="PF09924"/>
    </source>
</evidence>
<dbReference type="Gene3D" id="3.30.1050.10">
    <property type="entry name" value="SCP2 sterol-binding domain"/>
    <property type="match status" value="1"/>
</dbReference>
<feature type="domain" description="Phosphatidylglycerol lysyltransferase C-terminal" evidence="1">
    <location>
        <begin position="24"/>
        <end position="298"/>
    </location>
</feature>
<evidence type="ECO:0000313" key="2">
    <source>
        <dbReference type="EMBL" id="VYT77520.1"/>
    </source>
</evidence>
<dbReference type="PANTHER" id="PTHR41373">
    <property type="entry name" value="DUF2156 DOMAIN-CONTAINING PROTEIN"/>
    <property type="match status" value="1"/>
</dbReference>
<proteinExistence type="predicted"/>
<dbReference type="Pfam" id="PF13527">
    <property type="entry name" value="Acetyltransf_9"/>
    <property type="match status" value="1"/>
</dbReference>
<dbReference type="InterPro" id="IPR016181">
    <property type="entry name" value="Acyl_CoA_acyltransferase"/>
</dbReference>
<dbReference type="Pfam" id="PF09924">
    <property type="entry name" value="LPG_synthase_C"/>
    <property type="match status" value="1"/>
</dbReference>
<name>A0A6N2ZIF7_CLOSY</name>
<dbReference type="PANTHER" id="PTHR41373:SF1">
    <property type="entry name" value="PHOSPHATIDYLGLYCEROL LYSYLTRANSFERASE C-TERMINAL DOMAIN-CONTAINING PROTEIN"/>
    <property type="match status" value="1"/>
</dbReference>
<dbReference type="SUPFAM" id="SSF55729">
    <property type="entry name" value="Acyl-CoA N-acyltransferases (Nat)"/>
    <property type="match status" value="3"/>
</dbReference>
<protein>
    <recommendedName>
        <fullName evidence="1">Phosphatidylglycerol lysyltransferase C-terminal domain-containing protein</fullName>
    </recommendedName>
</protein>
<sequence length="671" mass="78174">MNLQFKTVNIDNLEELLPFYNLRHNRTCDSVFLESFIWKEYYHVRYAIWEGKALLWLMESGGKCFSAMPLCREEDLPGAFKAIETYFNEELGYPLVINLADEFAVKYLNLPEDKYLVEEQVDSKDYLYDGNAMRTLAGKKLHKKKNRVNAFKREYEGRYDYRRLCCSDSHEVWEFLDKWRLQKGDDVEEHLDYEVRGIHDILKNCSSLYVRMGGVFIDGQLEAFTIGSYNPIENMAVIHIEKANPEINGLYQFINQQFLIEEFADVEWVNREDDMGLEGLRKAKASYYPADYARKYLVEQLLDGKKGYRWAEQIGNTISGSKIEYLSDNEKQETKRLWHSCFPEDTDKFIEYYYSEKTKDNRILVKKDSGLIVSMTQLNPYRVSMKDKEIDTFYVVGVATDAGRRREGHFRDVFLQMMQDMNEEKVPFLFLMPADANIYLPLDFAYMCELPLMELTREAKERLTAVVCHDNEEDCQKAAEFMEQWLSARFDMYCLRDGAYVSRLLKELDSENGIMEFLYDGDNLAGLKASWGDGRKVQRLLYTDETNVGVTGRKPMIMARLTCTEAFLSLFTLREPGEELQLKIRIEDGLMEAVKGNYVWTVSAESSSAVKTAETWDADDRDVLTAAPGELIRWLCGYERPEEIWPGISKEKAGRLELIDTVNNVFIDEIV</sequence>